<feature type="compositionally biased region" description="Basic and acidic residues" evidence="1">
    <location>
        <begin position="1"/>
        <end position="24"/>
    </location>
</feature>
<sequence>MTEELERLLAADRPLHTLDEDTVSRDFSPTSFVSDAPGRASSDPDEVDHTVDD</sequence>
<evidence type="ECO:0000313" key="3">
    <source>
        <dbReference type="Proteomes" id="UP000605784"/>
    </source>
</evidence>
<name>A0A830GNK2_9EURY</name>
<comment type="caution">
    <text evidence="2">The sequence shown here is derived from an EMBL/GenBank/DDBJ whole genome shotgun (WGS) entry which is preliminary data.</text>
</comment>
<dbReference type="AlphaFoldDB" id="A0A830GNK2"/>
<organism evidence="2 3">
    <name type="scientific">Haloarcula pellucida</name>
    <dbReference type="NCBI Taxonomy" id="1427151"/>
    <lineage>
        <taxon>Archaea</taxon>
        <taxon>Methanobacteriati</taxon>
        <taxon>Methanobacteriota</taxon>
        <taxon>Stenosarchaea group</taxon>
        <taxon>Halobacteria</taxon>
        <taxon>Halobacteriales</taxon>
        <taxon>Haloarculaceae</taxon>
        <taxon>Haloarcula</taxon>
    </lineage>
</organism>
<reference evidence="2" key="1">
    <citation type="journal article" date="2014" name="Int. J. Syst. Evol. Microbiol.">
        <title>Complete genome sequence of Corynebacterium casei LMG S-19264T (=DSM 44701T), isolated from a smear-ripened cheese.</title>
        <authorList>
            <consortium name="US DOE Joint Genome Institute (JGI-PGF)"/>
            <person name="Walter F."/>
            <person name="Albersmeier A."/>
            <person name="Kalinowski J."/>
            <person name="Ruckert C."/>
        </authorList>
    </citation>
    <scope>NUCLEOTIDE SEQUENCE</scope>
    <source>
        <strain evidence="2">JCM 17820</strain>
    </source>
</reference>
<keyword evidence="3" id="KW-1185">Reference proteome</keyword>
<accession>A0A830GNK2</accession>
<proteinExistence type="predicted"/>
<gene>
    <name evidence="2" type="ORF">GCM10009030_22930</name>
</gene>
<evidence type="ECO:0000256" key="1">
    <source>
        <dbReference type="SAM" id="MobiDB-lite"/>
    </source>
</evidence>
<dbReference type="Proteomes" id="UP000605784">
    <property type="component" value="Unassembled WGS sequence"/>
</dbReference>
<evidence type="ECO:0000313" key="2">
    <source>
        <dbReference type="EMBL" id="GGN95533.1"/>
    </source>
</evidence>
<reference evidence="2" key="2">
    <citation type="submission" date="2020-09" db="EMBL/GenBank/DDBJ databases">
        <authorList>
            <person name="Sun Q."/>
            <person name="Ohkuma M."/>
        </authorList>
    </citation>
    <scope>NUCLEOTIDE SEQUENCE</scope>
    <source>
        <strain evidence="2">JCM 17820</strain>
    </source>
</reference>
<feature type="region of interest" description="Disordered" evidence="1">
    <location>
        <begin position="1"/>
        <end position="53"/>
    </location>
</feature>
<dbReference type="EMBL" id="BMOU01000003">
    <property type="protein sequence ID" value="GGN95533.1"/>
    <property type="molecule type" value="Genomic_DNA"/>
</dbReference>
<protein>
    <submittedName>
        <fullName evidence="2">Uncharacterized protein</fullName>
    </submittedName>
</protein>